<sequence>MAIIFKRLRVQVAGLICVFISFHLFAFQGNNLQLIEHLKQLSSKSFSGRYPGSHGHTLASKYIVQHLSTTDATSTSFSEQFQYEHGFSSKVGRNHLFIKQGKLFKNKFIIISAHYDHLGKKSGKVYYGADDNASGTAALLSLKPWLESIDTHYSLVLLATDAEEHGFKGAKAFLTDSKINKQDIVFNINLDMISYGKKHKSLYVVASRNKAELKTLVEHVNQTSPVNFVFKNRLNNREISSVRSTINLHKASDHYEFHKAGIPYLFITGENHKNYHSPNDTIKNINLGFYTNAFESIKNLIFEVDQNLSQKTSI</sequence>
<feature type="transmembrane region" description="Helical" evidence="1">
    <location>
        <begin position="12"/>
        <end position="29"/>
    </location>
</feature>
<feature type="domain" description="Peptidase M28" evidence="2">
    <location>
        <begin position="106"/>
        <end position="297"/>
    </location>
</feature>
<name>A0ABY9TP88_9GAMM</name>
<organism evidence="3 4">
    <name type="scientific">Thalassotalea psychrophila</name>
    <dbReference type="NCBI Taxonomy" id="3065647"/>
    <lineage>
        <taxon>Bacteria</taxon>
        <taxon>Pseudomonadati</taxon>
        <taxon>Pseudomonadota</taxon>
        <taxon>Gammaproteobacteria</taxon>
        <taxon>Alteromonadales</taxon>
        <taxon>Colwelliaceae</taxon>
        <taxon>Thalassotalea</taxon>
    </lineage>
</organism>
<evidence type="ECO:0000313" key="4">
    <source>
        <dbReference type="Proteomes" id="UP001258994"/>
    </source>
</evidence>
<dbReference type="Proteomes" id="UP001258994">
    <property type="component" value="Chromosome"/>
</dbReference>
<keyword evidence="1" id="KW-1133">Transmembrane helix</keyword>
<protein>
    <submittedName>
        <fullName evidence="3">M28 family peptidase</fullName>
    </submittedName>
</protein>
<dbReference type="InterPro" id="IPR045175">
    <property type="entry name" value="M28_fam"/>
</dbReference>
<reference evidence="4" key="1">
    <citation type="submission" date="2023-09" db="EMBL/GenBank/DDBJ databases">
        <authorList>
            <person name="Zhang C."/>
        </authorList>
    </citation>
    <scope>NUCLEOTIDE SEQUENCE [LARGE SCALE GENOMIC DNA]</scope>
    <source>
        <strain evidence="4">SQ149</strain>
    </source>
</reference>
<proteinExistence type="predicted"/>
<dbReference type="SUPFAM" id="SSF53187">
    <property type="entry name" value="Zn-dependent exopeptidases"/>
    <property type="match status" value="1"/>
</dbReference>
<keyword evidence="1" id="KW-0812">Transmembrane</keyword>
<dbReference type="EMBL" id="CP134145">
    <property type="protein sequence ID" value="WNC70515.1"/>
    <property type="molecule type" value="Genomic_DNA"/>
</dbReference>
<dbReference type="Gene3D" id="3.40.630.10">
    <property type="entry name" value="Zn peptidases"/>
    <property type="match status" value="1"/>
</dbReference>
<dbReference type="PANTHER" id="PTHR12147:SF26">
    <property type="entry name" value="PEPTIDASE M28 DOMAIN-CONTAINING PROTEIN"/>
    <property type="match status" value="1"/>
</dbReference>
<dbReference type="PANTHER" id="PTHR12147">
    <property type="entry name" value="METALLOPEPTIDASE M28 FAMILY MEMBER"/>
    <property type="match status" value="1"/>
</dbReference>
<evidence type="ECO:0000259" key="2">
    <source>
        <dbReference type="Pfam" id="PF04389"/>
    </source>
</evidence>
<dbReference type="RefSeq" id="WP_348389655.1">
    <property type="nucleotide sequence ID" value="NZ_CP134145.1"/>
</dbReference>
<dbReference type="Pfam" id="PF04389">
    <property type="entry name" value="Peptidase_M28"/>
    <property type="match status" value="1"/>
</dbReference>
<keyword evidence="1" id="KW-0472">Membrane</keyword>
<keyword evidence="4" id="KW-1185">Reference proteome</keyword>
<evidence type="ECO:0000256" key="1">
    <source>
        <dbReference type="SAM" id="Phobius"/>
    </source>
</evidence>
<gene>
    <name evidence="3" type="ORF">RGQ13_10240</name>
</gene>
<dbReference type="InterPro" id="IPR007484">
    <property type="entry name" value="Peptidase_M28"/>
</dbReference>
<evidence type="ECO:0000313" key="3">
    <source>
        <dbReference type="EMBL" id="WNC70515.1"/>
    </source>
</evidence>
<accession>A0ABY9TP88</accession>